<keyword evidence="3" id="KW-1185">Reference proteome</keyword>
<dbReference type="EMBL" id="FNBT01000004">
    <property type="protein sequence ID" value="SDF50816.1"/>
    <property type="molecule type" value="Genomic_DNA"/>
</dbReference>
<organism evidence="2 3">
    <name type="scientific">Blastococcus aurantiacus</name>
    <dbReference type="NCBI Taxonomy" id="1550231"/>
    <lineage>
        <taxon>Bacteria</taxon>
        <taxon>Bacillati</taxon>
        <taxon>Actinomycetota</taxon>
        <taxon>Actinomycetes</taxon>
        <taxon>Geodermatophilales</taxon>
        <taxon>Geodermatophilaceae</taxon>
        <taxon>Blastococcus</taxon>
    </lineage>
</organism>
<dbReference type="AlphaFoldDB" id="A0A1G7LN74"/>
<dbReference type="STRING" id="1550231.SAMN05660662_2415"/>
<keyword evidence="1" id="KW-1133">Transmembrane helix</keyword>
<evidence type="ECO:0000256" key="1">
    <source>
        <dbReference type="SAM" id="Phobius"/>
    </source>
</evidence>
<gene>
    <name evidence="2" type="ORF">SAMN05660662_2415</name>
</gene>
<name>A0A1G7LN74_9ACTN</name>
<proteinExistence type="predicted"/>
<accession>A0A1G7LN74</accession>
<protein>
    <recommendedName>
        <fullName evidence="4">DUF4367 domain-containing protein</fullName>
    </recommendedName>
</protein>
<dbReference type="Proteomes" id="UP000199406">
    <property type="component" value="Unassembled WGS sequence"/>
</dbReference>
<keyword evidence="1" id="KW-0472">Membrane</keyword>
<sequence length="381" mass="39907">MMSDQELDARLAAARGVRDETLPALPESFLDLLRSEGSADLPRSLELLFPEEPASVVAARQLAEDARSGRRTSPRARRRTLVRLGAGVLALAAAWAVAVAVAPSDRPTAPDGRTDVPGETVPGAIDLVAVEEVTFPLTIGAPPPGVTPLFSRWGGVPFFGDQPLVHAADYTSDSGDRVLVVLYPQDPRGMDDVGLGDEPAGTVAVGDAEAEVLRGDGSTELLWARPDGTWVTVSGEGAYDSPSALIPVAASIVDRPQPLDLQFGLAPAGWEVGGYEESRSIDLVSETQPDELLRLSLWAFGGDEALDGALEGITFTGIPEPVTIQGGAGRIALGNGGDGSCACWYVVGQFPGANRLFLLLGSDGLSREQMLAMAEQVTFTP</sequence>
<evidence type="ECO:0008006" key="4">
    <source>
        <dbReference type="Google" id="ProtNLM"/>
    </source>
</evidence>
<reference evidence="3" key="1">
    <citation type="submission" date="2016-10" db="EMBL/GenBank/DDBJ databases">
        <authorList>
            <person name="Varghese N."/>
            <person name="Submissions S."/>
        </authorList>
    </citation>
    <scope>NUCLEOTIDE SEQUENCE [LARGE SCALE GENOMIC DNA]</scope>
    <source>
        <strain evidence="3">DSM 44268</strain>
    </source>
</reference>
<keyword evidence="1" id="KW-0812">Transmembrane</keyword>
<evidence type="ECO:0000313" key="2">
    <source>
        <dbReference type="EMBL" id="SDF50816.1"/>
    </source>
</evidence>
<evidence type="ECO:0000313" key="3">
    <source>
        <dbReference type="Proteomes" id="UP000199406"/>
    </source>
</evidence>
<feature type="transmembrane region" description="Helical" evidence="1">
    <location>
        <begin position="80"/>
        <end position="102"/>
    </location>
</feature>